<evidence type="ECO:0008006" key="3">
    <source>
        <dbReference type="Google" id="ProtNLM"/>
    </source>
</evidence>
<evidence type="ECO:0000313" key="1">
    <source>
        <dbReference type="EMBL" id="MBY0098480.1"/>
    </source>
</evidence>
<protein>
    <recommendedName>
        <fullName evidence="3">Preprotein translocase subunit SecA</fullName>
    </recommendedName>
</protein>
<dbReference type="Proteomes" id="UP000769780">
    <property type="component" value="Unassembled WGS sequence"/>
</dbReference>
<reference evidence="1 2" key="1">
    <citation type="submission" date="2020-07" db="EMBL/GenBank/DDBJ databases">
        <title>Fungal Genomes of the International Space Station.</title>
        <authorList>
            <person name="Seuylemezian A."/>
            <person name="Singh N.K."/>
            <person name="Wood J."/>
            <person name="Venkateswaran K."/>
        </authorList>
    </citation>
    <scope>NUCLEOTIDE SEQUENCE [LARGE SCALE GENOMIC DNA]</scope>
    <source>
        <strain evidence="1 2">PL-B2</strain>
    </source>
</reference>
<dbReference type="RefSeq" id="WP_221874700.1">
    <property type="nucleotide sequence ID" value="NZ_JACWFH010000024.1"/>
</dbReference>
<gene>
    <name evidence="1" type="ORF">H0185_16980</name>
</gene>
<keyword evidence="2" id="KW-1185">Reference proteome</keyword>
<evidence type="ECO:0000313" key="2">
    <source>
        <dbReference type="Proteomes" id="UP000769780"/>
    </source>
</evidence>
<comment type="caution">
    <text evidence="1">The sequence shown here is derived from an EMBL/GenBank/DDBJ whole genome shotgun (WGS) entry which is preliminary data.</text>
</comment>
<proteinExistence type="predicted"/>
<sequence length="72" mass="8259">MFVISFIENRTILLCQFLKQAPSVGDAITIKGRKGKVVHIENMDKNHIHVQVELKTNDKKKVAVDDSKKKKR</sequence>
<name>A0ABS7K8T0_9BACI</name>
<organism evidence="1 2">
    <name type="scientific">Mesobacillus maritimus</name>
    <dbReference type="NCBI Taxonomy" id="1643336"/>
    <lineage>
        <taxon>Bacteria</taxon>
        <taxon>Bacillati</taxon>
        <taxon>Bacillota</taxon>
        <taxon>Bacilli</taxon>
        <taxon>Bacillales</taxon>
        <taxon>Bacillaceae</taxon>
        <taxon>Mesobacillus</taxon>
    </lineage>
</organism>
<accession>A0ABS7K8T0</accession>
<dbReference type="EMBL" id="JACWFH010000024">
    <property type="protein sequence ID" value="MBY0098480.1"/>
    <property type="molecule type" value="Genomic_DNA"/>
</dbReference>